<organism evidence="2 3">
    <name type="scientific">Sinorhizobium garamanticum</name>
    <dbReference type="NCBI Taxonomy" id="680247"/>
    <lineage>
        <taxon>Bacteria</taxon>
        <taxon>Pseudomonadati</taxon>
        <taxon>Pseudomonadota</taxon>
        <taxon>Alphaproteobacteria</taxon>
        <taxon>Hyphomicrobiales</taxon>
        <taxon>Rhizobiaceae</taxon>
        <taxon>Sinorhizobium/Ensifer group</taxon>
        <taxon>Sinorhizobium</taxon>
    </lineage>
</organism>
<feature type="region of interest" description="Disordered" evidence="1">
    <location>
        <begin position="52"/>
        <end position="87"/>
    </location>
</feature>
<protein>
    <submittedName>
        <fullName evidence="2">SDR family oxidoreductase</fullName>
    </submittedName>
</protein>
<evidence type="ECO:0000313" key="3">
    <source>
        <dbReference type="Proteomes" id="UP001229355"/>
    </source>
</evidence>
<accession>A0ABY8DMQ5</accession>
<dbReference type="SUPFAM" id="SSF51735">
    <property type="entry name" value="NAD(P)-binding Rossmann-fold domains"/>
    <property type="match status" value="1"/>
</dbReference>
<geneLocation type="plasmid" evidence="2 3">
    <name>unnamed</name>
</geneLocation>
<dbReference type="PRINTS" id="PR00081">
    <property type="entry name" value="GDHRDH"/>
</dbReference>
<dbReference type="InterPro" id="IPR002347">
    <property type="entry name" value="SDR_fam"/>
</dbReference>
<dbReference type="InterPro" id="IPR036291">
    <property type="entry name" value="NAD(P)-bd_dom_sf"/>
</dbReference>
<sequence length="119" mass="12225">MAARDSIGERALRKIAGTSYVASKAALAGLARSVVAPKDIMFNTEALGRILTETASPPDRTAPVTRPALSRLSSGRLGRPQDVGGEPAFLASDQASFVNDAITDANGGEFVAVGSLPIT</sequence>
<keyword evidence="2" id="KW-0614">Plasmid</keyword>
<name>A0ABY8DMQ5_9HYPH</name>
<gene>
    <name evidence="2" type="ORF">PZN02_005876</name>
</gene>
<dbReference type="Pfam" id="PF13561">
    <property type="entry name" value="adh_short_C2"/>
    <property type="match status" value="1"/>
</dbReference>
<keyword evidence="3" id="KW-1185">Reference proteome</keyword>
<evidence type="ECO:0000313" key="2">
    <source>
        <dbReference type="EMBL" id="WEX91612.1"/>
    </source>
</evidence>
<dbReference type="Gene3D" id="3.40.50.720">
    <property type="entry name" value="NAD(P)-binding Rossmann-like Domain"/>
    <property type="match status" value="1"/>
</dbReference>
<proteinExistence type="predicted"/>
<evidence type="ECO:0000256" key="1">
    <source>
        <dbReference type="SAM" id="MobiDB-lite"/>
    </source>
</evidence>
<reference evidence="2 3" key="1">
    <citation type="submission" date="2023-03" db="EMBL/GenBank/DDBJ databases">
        <authorList>
            <person name="Kaur S."/>
            <person name="Espinosa-Saiz D."/>
            <person name="Velazquez E."/>
            <person name="Menendez E."/>
            <person name="diCenzo G.C."/>
        </authorList>
    </citation>
    <scope>NUCLEOTIDE SEQUENCE [LARGE SCALE GENOMIC DNA]</scope>
    <source>
        <strain evidence="2 3">LMG 24692</strain>
        <plasmid evidence="2 3">unnamed</plasmid>
    </source>
</reference>
<dbReference type="Proteomes" id="UP001229355">
    <property type="component" value="Plasmid unnamed"/>
</dbReference>
<dbReference type="EMBL" id="CP120375">
    <property type="protein sequence ID" value="WEX91612.1"/>
    <property type="molecule type" value="Genomic_DNA"/>
</dbReference>